<dbReference type="GO" id="GO:0005829">
    <property type="term" value="C:cytosol"/>
    <property type="evidence" value="ECO:0007669"/>
    <property type="project" value="TreeGrafter"/>
</dbReference>
<dbReference type="EMBL" id="HBEY01002767">
    <property type="protein sequence ID" value="CAD8598002.1"/>
    <property type="molecule type" value="Transcribed_RNA"/>
</dbReference>
<feature type="active site" description="Charge relay system" evidence="6">
    <location>
        <position position="231"/>
    </location>
</feature>
<dbReference type="GO" id="GO:0018738">
    <property type="term" value="F:S-formylglutathione hydrolase activity"/>
    <property type="evidence" value="ECO:0007669"/>
    <property type="project" value="UniProtKB-EC"/>
</dbReference>
<keyword evidence="5 7" id="KW-0378">Hydrolase</keyword>
<evidence type="ECO:0000256" key="7">
    <source>
        <dbReference type="RuleBase" id="RU363068"/>
    </source>
</evidence>
<gene>
    <name evidence="8" type="ORF">CPEL01642_LOCUS1332</name>
</gene>
<name>A0A7S0KZX1_9EUKA</name>
<dbReference type="InterPro" id="IPR029058">
    <property type="entry name" value="AB_hydrolase_fold"/>
</dbReference>
<reference evidence="8" key="1">
    <citation type="submission" date="2021-01" db="EMBL/GenBank/DDBJ databases">
        <authorList>
            <person name="Corre E."/>
            <person name="Pelletier E."/>
            <person name="Niang G."/>
            <person name="Scheremetjew M."/>
            <person name="Finn R."/>
            <person name="Kale V."/>
            <person name="Holt S."/>
            <person name="Cochrane G."/>
            <person name="Meng A."/>
            <person name="Brown T."/>
            <person name="Cohen L."/>
        </authorList>
    </citation>
    <scope>NUCLEOTIDE SEQUENCE</scope>
    <source>
        <strain evidence="8">PLY182g</strain>
    </source>
</reference>
<dbReference type="GO" id="GO:0046294">
    <property type="term" value="P:formaldehyde catabolic process"/>
    <property type="evidence" value="ECO:0007669"/>
    <property type="project" value="InterPro"/>
</dbReference>
<evidence type="ECO:0000256" key="1">
    <source>
        <dbReference type="ARBA" id="ARBA00005622"/>
    </source>
</evidence>
<dbReference type="NCBIfam" id="TIGR02821">
    <property type="entry name" value="fghA_ester_D"/>
    <property type="match status" value="1"/>
</dbReference>
<feature type="active site" description="Charge relay system" evidence="6">
    <location>
        <position position="151"/>
    </location>
</feature>
<evidence type="ECO:0000256" key="6">
    <source>
        <dbReference type="PIRSR" id="PIRSR614186-1"/>
    </source>
</evidence>
<comment type="similarity">
    <text evidence="1 7">Belongs to the esterase D family.</text>
</comment>
<evidence type="ECO:0000256" key="2">
    <source>
        <dbReference type="ARBA" id="ARBA00012479"/>
    </source>
</evidence>
<dbReference type="PANTHER" id="PTHR10061:SF0">
    <property type="entry name" value="S-FORMYLGLUTATHIONE HYDROLASE"/>
    <property type="match status" value="1"/>
</dbReference>
<accession>A0A7S0KZX1</accession>
<evidence type="ECO:0000256" key="4">
    <source>
        <dbReference type="ARBA" id="ARBA00022487"/>
    </source>
</evidence>
<dbReference type="SUPFAM" id="SSF53474">
    <property type="entry name" value="alpha/beta-Hydrolases"/>
    <property type="match status" value="1"/>
</dbReference>
<feature type="active site" description="Charge relay system" evidence="6">
    <location>
        <position position="264"/>
    </location>
</feature>
<evidence type="ECO:0000256" key="3">
    <source>
        <dbReference type="ARBA" id="ARBA00016774"/>
    </source>
</evidence>
<dbReference type="Gene3D" id="3.40.50.1820">
    <property type="entry name" value="alpha/beta hydrolase"/>
    <property type="match status" value="1"/>
</dbReference>
<comment type="function">
    <text evidence="7">Serine hydrolase involved in the detoxification of formaldehyde.</text>
</comment>
<dbReference type="EC" id="3.1.2.12" evidence="2 7"/>
<organism evidence="8">
    <name type="scientific">Coccolithus braarudii</name>
    <dbReference type="NCBI Taxonomy" id="221442"/>
    <lineage>
        <taxon>Eukaryota</taxon>
        <taxon>Haptista</taxon>
        <taxon>Haptophyta</taxon>
        <taxon>Prymnesiophyceae</taxon>
        <taxon>Coccolithales</taxon>
        <taxon>Coccolithaceae</taxon>
        <taxon>Coccolithus</taxon>
    </lineage>
</organism>
<proteinExistence type="inferred from homology"/>
<comment type="subcellular location">
    <subcellularLocation>
        <location evidence="7">Cytoplasm</location>
    </subcellularLocation>
</comment>
<keyword evidence="4 7" id="KW-0719">Serine esterase</keyword>
<dbReference type="AlphaFoldDB" id="A0A7S0KZX1"/>
<evidence type="ECO:0000256" key="5">
    <source>
        <dbReference type="ARBA" id="ARBA00022801"/>
    </source>
</evidence>
<dbReference type="PANTHER" id="PTHR10061">
    <property type="entry name" value="S-FORMYLGLUTATHIONE HYDROLASE"/>
    <property type="match status" value="1"/>
</dbReference>
<dbReference type="InterPro" id="IPR000801">
    <property type="entry name" value="Esterase-like"/>
</dbReference>
<protein>
    <recommendedName>
        <fullName evidence="3 7">S-formylglutathione hydrolase</fullName>
        <ecNumber evidence="2 7">3.1.2.12</ecNumber>
    </recommendedName>
</protein>
<comment type="catalytic activity">
    <reaction evidence="7">
        <text>S-formylglutathione + H2O = formate + glutathione + H(+)</text>
        <dbReference type="Rhea" id="RHEA:14961"/>
        <dbReference type="ChEBI" id="CHEBI:15377"/>
        <dbReference type="ChEBI" id="CHEBI:15378"/>
        <dbReference type="ChEBI" id="CHEBI:15740"/>
        <dbReference type="ChEBI" id="CHEBI:57688"/>
        <dbReference type="ChEBI" id="CHEBI:57925"/>
        <dbReference type="EC" id="3.1.2.12"/>
    </reaction>
</comment>
<dbReference type="GO" id="GO:0052689">
    <property type="term" value="F:carboxylic ester hydrolase activity"/>
    <property type="evidence" value="ECO:0007669"/>
    <property type="project" value="UniProtKB-KW"/>
</dbReference>
<sequence>MKMSKLVETFRSKAFGGLVKRFEHESTSTKCRMKFHVFLPPQAAERKCATLYILSGLTCDDTNFVTKVGAQRAAAAHGLILVMPDTSPREGTQGEEDHPLLGTGAGYYVDATQAPWAEHYQMFSYVTGELIELVEAELPALPAVRSIMGHSMGGHGALVAFLRAEPGSYRSVSALAPVGNPSKVEGAPAWKALSAYLGEDRSQWHAYDSSELIRAYRGPPISILVDQGETDPKRKLLASEELVEAASSNSAVSLNYRLQPGYDHELAFFVATFIDEHIAYHARHL</sequence>
<evidence type="ECO:0000313" key="8">
    <source>
        <dbReference type="EMBL" id="CAD8598002.1"/>
    </source>
</evidence>
<dbReference type="InterPro" id="IPR014186">
    <property type="entry name" value="S-formylglutathione_hydrol"/>
</dbReference>
<keyword evidence="7" id="KW-0963">Cytoplasm</keyword>
<dbReference type="Pfam" id="PF00756">
    <property type="entry name" value="Esterase"/>
    <property type="match status" value="1"/>
</dbReference>